<reference evidence="1 2" key="1">
    <citation type="submission" date="2013-12" db="EMBL/GenBank/DDBJ databases">
        <title>Complete genome sequence of Rhizobium etli bv. mimosae IE4771.</title>
        <authorList>
            <person name="Bustos P."/>
            <person name="Santamaria R.I."/>
            <person name="Lozano L."/>
            <person name="Ormeno-Orrillo E."/>
            <person name="Rogel M.A."/>
            <person name="Romero D."/>
            <person name="Cevallos M.A."/>
            <person name="Martinez-Romero E."/>
            <person name="Gonzalez V."/>
        </authorList>
    </citation>
    <scope>NUCLEOTIDE SEQUENCE [LARGE SCALE GENOMIC DNA]</scope>
    <source>
        <strain evidence="1 2">IE4771</strain>
        <plasmid evidence="2">Plasmid pRetIE4771b</plasmid>
    </source>
</reference>
<keyword evidence="1" id="KW-0614">Plasmid</keyword>
<evidence type="ECO:0000313" key="2">
    <source>
        <dbReference type="Proteomes" id="UP000027180"/>
    </source>
</evidence>
<dbReference type="HOGENOM" id="CLU_3121885_0_0_5"/>
<dbReference type="AlphaFoldDB" id="A0A060IDV3"/>
<dbReference type="Proteomes" id="UP000027180">
    <property type="component" value="Plasmid pRetIE4771b"/>
</dbReference>
<sequence length="50" mass="5303">MLGTINIKISIIFGAFQSGGTSLLLQRLTDSTLVINVIGAYRSEIASCTD</sequence>
<geneLocation type="plasmid" evidence="1 2">
    <name>pRetIE4771b</name>
</geneLocation>
<accession>A0A060IDV3</accession>
<organism evidence="1 2">
    <name type="scientific">Rhizobium etli bv. mimosae str. IE4771</name>
    <dbReference type="NCBI Taxonomy" id="1432050"/>
    <lineage>
        <taxon>Bacteria</taxon>
        <taxon>Pseudomonadati</taxon>
        <taxon>Pseudomonadota</taxon>
        <taxon>Alphaproteobacteria</taxon>
        <taxon>Hyphomicrobiales</taxon>
        <taxon>Rhizobiaceae</taxon>
        <taxon>Rhizobium/Agrobacterium group</taxon>
        <taxon>Rhizobium</taxon>
    </lineage>
</organism>
<proteinExistence type="predicted"/>
<name>A0A060IDV3_RHIET</name>
<gene>
    <name evidence="1" type="ORF">IE4771_PB00160</name>
</gene>
<protein>
    <submittedName>
        <fullName evidence="1">Uncharacterized protein</fullName>
    </submittedName>
</protein>
<dbReference type="KEGG" id="rei:IE4771_PB00160"/>
<dbReference type="EMBL" id="CP006988">
    <property type="protein sequence ID" value="AIC29891.1"/>
    <property type="molecule type" value="Genomic_DNA"/>
</dbReference>
<evidence type="ECO:0000313" key="1">
    <source>
        <dbReference type="EMBL" id="AIC29891.1"/>
    </source>
</evidence>